<dbReference type="EMBL" id="JBHSWI010000001">
    <property type="protein sequence ID" value="MFC6646735.1"/>
    <property type="molecule type" value="Genomic_DNA"/>
</dbReference>
<dbReference type="RefSeq" id="WP_263370386.1">
    <property type="nucleotide sequence ID" value="NZ_JAGSYD010000001.1"/>
</dbReference>
<sequence length="125" mass="14191">MWPKLIPQLLELLPHVSRLVPMADRFLQSRSGNDEETRNSLDALRVEVSKTLHAHESVYRQMNEQSERIDLAVSEVRTARVALVATEERIAGLENKVASLRVLVAMSFAMTVVLVVMMIVLLVRR</sequence>
<keyword evidence="2" id="KW-0472">Membrane</keyword>
<keyword evidence="4" id="KW-1185">Reference proteome</keyword>
<feature type="transmembrane region" description="Helical" evidence="2">
    <location>
        <begin position="102"/>
        <end position="123"/>
    </location>
</feature>
<organism evidence="3 4">
    <name type="scientific">Granulicella cerasi</name>
    <dbReference type="NCBI Taxonomy" id="741063"/>
    <lineage>
        <taxon>Bacteria</taxon>
        <taxon>Pseudomonadati</taxon>
        <taxon>Acidobacteriota</taxon>
        <taxon>Terriglobia</taxon>
        <taxon>Terriglobales</taxon>
        <taxon>Acidobacteriaceae</taxon>
        <taxon>Granulicella</taxon>
    </lineage>
</organism>
<feature type="coiled-coil region" evidence="1">
    <location>
        <begin position="76"/>
        <end position="103"/>
    </location>
</feature>
<evidence type="ECO:0000256" key="1">
    <source>
        <dbReference type="SAM" id="Coils"/>
    </source>
</evidence>
<gene>
    <name evidence="3" type="ORF">ACFQBQ_14300</name>
</gene>
<keyword evidence="2" id="KW-1133">Transmembrane helix</keyword>
<dbReference type="Proteomes" id="UP001596391">
    <property type="component" value="Unassembled WGS sequence"/>
</dbReference>
<accession>A0ABW1ZB77</accession>
<proteinExistence type="predicted"/>
<comment type="caution">
    <text evidence="3">The sequence shown here is derived from an EMBL/GenBank/DDBJ whole genome shotgun (WGS) entry which is preliminary data.</text>
</comment>
<protein>
    <submittedName>
        <fullName evidence="3">Uncharacterized protein</fullName>
    </submittedName>
</protein>
<reference evidence="4" key="1">
    <citation type="journal article" date="2019" name="Int. J. Syst. Evol. Microbiol.">
        <title>The Global Catalogue of Microorganisms (GCM) 10K type strain sequencing project: providing services to taxonomists for standard genome sequencing and annotation.</title>
        <authorList>
            <consortium name="The Broad Institute Genomics Platform"/>
            <consortium name="The Broad Institute Genome Sequencing Center for Infectious Disease"/>
            <person name="Wu L."/>
            <person name="Ma J."/>
        </authorList>
    </citation>
    <scope>NUCLEOTIDE SEQUENCE [LARGE SCALE GENOMIC DNA]</scope>
    <source>
        <strain evidence="4">CGMCC 1.16026</strain>
    </source>
</reference>
<keyword evidence="1" id="KW-0175">Coiled coil</keyword>
<evidence type="ECO:0000313" key="3">
    <source>
        <dbReference type="EMBL" id="MFC6646735.1"/>
    </source>
</evidence>
<evidence type="ECO:0000256" key="2">
    <source>
        <dbReference type="SAM" id="Phobius"/>
    </source>
</evidence>
<evidence type="ECO:0000313" key="4">
    <source>
        <dbReference type="Proteomes" id="UP001596391"/>
    </source>
</evidence>
<name>A0ABW1ZB77_9BACT</name>
<keyword evidence="2" id="KW-0812">Transmembrane</keyword>